<name>A0A0S4MPT5_9BACT</name>
<dbReference type="STRING" id="1643428.GCA_001442855_00059"/>
<accession>A0A0S4MPT5</accession>
<dbReference type="Proteomes" id="UP000320623">
    <property type="component" value="Unassembled WGS sequence"/>
</dbReference>
<dbReference type="RefSeq" id="WP_140943881.1">
    <property type="nucleotide sequence ID" value="NZ_FAOO01000001.1"/>
</dbReference>
<gene>
    <name evidence="1" type="ORF">JGI1_00063</name>
</gene>
<evidence type="ECO:0000313" key="1">
    <source>
        <dbReference type="EMBL" id="CUU00725.1"/>
    </source>
</evidence>
<keyword evidence="2" id="KW-1185">Reference proteome</keyword>
<dbReference type="EMBL" id="FAOO01000001">
    <property type="protein sequence ID" value="CUU00725.1"/>
    <property type="molecule type" value="Genomic_DNA"/>
</dbReference>
<organism evidence="1 2">
    <name type="scientific">Candidatus Thermokryptus mobilis</name>
    <dbReference type="NCBI Taxonomy" id="1643428"/>
    <lineage>
        <taxon>Bacteria</taxon>
        <taxon>Pseudomonadati</taxon>
        <taxon>Candidatus Kryptoniota</taxon>
        <taxon>Candidatus Thermokryptus</taxon>
    </lineage>
</organism>
<evidence type="ECO:0000313" key="2">
    <source>
        <dbReference type="Proteomes" id="UP000320623"/>
    </source>
</evidence>
<dbReference type="Pfam" id="PF08734">
    <property type="entry name" value="GYD"/>
    <property type="match status" value="1"/>
</dbReference>
<dbReference type="InterPro" id="IPR014845">
    <property type="entry name" value="GYD/TTHA1554"/>
</dbReference>
<reference evidence="2" key="1">
    <citation type="submission" date="2015-11" db="EMBL/GenBank/DDBJ databases">
        <authorList>
            <person name="Varghese N."/>
        </authorList>
    </citation>
    <scope>NUCLEOTIDE SEQUENCE [LARGE SCALE GENOMIC DNA]</scope>
</reference>
<protein>
    <submittedName>
        <fullName evidence="1">Uncharacterized protein, contains GYD domain</fullName>
    </submittedName>
</protein>
<proteinExistence type="predicted"/>
<dbReference type="AlphaFoldDB" id="A0A0S4MPT5"/>
<sequence length="94" mass="10478">MAIYFLFGKYSQEAMKGMSPQRTEEAHKLIEKFGGKVKEIYALLGEIDLVIIADFPGNSEAMKASISLSKLTNISFKTAPAVTVEEFDKMIQEL</sequence>
<dbReference type="OrthoDB" id="9796147at2"/>